<keyword evidence="8" id="KW-1185">Reference proteome</keyword>
<protein>
    <submittedName>
        <fullName evidence="7">Ribose transport system permease protein</fullName>
    </submittedName>
</protein>
<evidence type="ECO:0000256" key="6">
    <source>
        <dbReference type="SAM" id="Phobius"/>
    </source>
</evidence>
<feature type="transmembrane region" description="Helical" evidence="6">
    <location>
        <begin position="265"/>
        <end position="283"/>
    </location>
</feature>
<dbReference type="Proteomes" id="UP000523821">
    <property type="component" value="Unassembled WGS sequence"/>
</dbReference>
<feature type="transmembrane region" description="Helical" evidence="6">
    <location>
        <begin position="208"/>
        <end position="228"/>
    </location>
</feature>
<proteinExistence type="predicted"/>
<gene>
    <name evidence="7" type="ORF">GGQ63_003062</name>
</gene>
<keyword evidence="3 6" id="KW-0812">Transmembrane</keyword>
<reference evidence="7 8" key="1">
    <citation type="submission" date="2020-08" db="EMBL/GenBank/DDBJ databases">
        <title>Genomic Encyclopedia of Type Strains, Phase IV (KMG-IV): sequencing the most valuable type-strain genomes for metagenomic binning, comparative biology and taxonomic classification.</title>
        <authorList>
            <person name="Goeker M."/>
        </authorList>
    </citation>
    <scope>NUCLEOTIDE SEQUENCE [LARGE SCALE GENOMIC DNA]</scope>
    <source>
        <strain evidence="7 8">DSM 16268</strain>
    </source>
</reference>
<dbReference type="AlphaFoldDB" id="A0A7W9FNJ0"/>
<dbReference type="CDD" id="cd06579">
    <property type="entry name" value="TM_PBP1_transp_AraH_like"/>
    <property type="match status" value="1"/>
</dbReference>
<evidence type="ECO:0000313" key="8">
    <source>
        <dbReference type="Proteomes" id="UP000523821"/>
    </source>
</evidence>
<dbReference type="EMBL" id="JACHOO010000006">
    <property type="protein sequence ID" value="MBB5753987.1"/>
    <property type="molecule type" value="Genomic_DNA"/>
</dbReference>
<comment type="subcellular location">
    <subcellularLocation>
        <location evidence="1">Cell membrane</location>
        <topology evidence="1">Multi-pass membrane protein</topology>
    </subcellularLocation>
</comment>
<evidence type="ECO:0000256" key="3">
    <source>
        <dbReference type="ARBA" id="ARBA00022692"/>
    </source>
</evidence>
<feature type="transmembrane region" description="Helical" evidence="6">
    <location>
        <begin position="65"/>
        <end position="82"/>
    </location>
</feature>
<keyword evidence="4 6" id="KW-1133">Transmembrane helix</keyword>
<dbReference type="GO" id="GO:0022857">
    <property type="term" value="F:transmembrane transporter activity"/>
    <property type="evidence" value="ECO:0007669"/>
    <property type="project" value="InterPro"/>
</dbReference>
<accession>A0A7W9FNJ0</accession>
<feature type="transmembrane region" description="Helical" evidence="6">
    <location>
        <begin position="40"/>
        <end position="58"/>
    </location>
</feature>
<sequence length="309" mass="31051">MTLLLQRYGTLGAFLLLVAGFSIAVPQAFASTANLLNLLQQVTVLAIVATAATFVMVVGEFDLSVGFVASLAAVLAFVLFGAGAPVWLAILAGLAAGAAAGLANGLLVARLGVPSFVATLAVGTIVSGFAYWASGGSSLFSGVPPSFTALGRASVYGVPALTLWMIAVLGLAALLLARSRFGRRLHAIGDNAAAARLVGLPVARDRTLAFVLAGLVAALAGLLLAARLGSVQHTMGEALLLPAYAAVFIGTTASPRGIPNIPGTFLGVAIAGVIANGLTIIGVEPFVQRMVTGAIIIAAVLIRRAGRTA</sequence>
<evidence type="ECO:0000256" key="5">
    <source>
        <dbReference type="ARBA" id="ARBA00023136"/>
    </source>
</evidence>
<dbReference type="RefSeq" id="WP_183857283.1">
    <property type="nucleotide sequence ID" value="NZ_JACHOO010000006.1"/>
</dbReference>
<evidence type="ECO:0000256" key="4">
    <source>
        <dbReference type="ARBA" id="ARBA00022989"/>
    </source>
</evidence>
<evidence type="ECO:0000256" key="2">
    <source>
        <dbReference type="ARBA" id="ARBA00022475"/>
    </source>
</evidence>
<evidence type="ECO:0000313" key="7">
    <source>
        <dbReference type="EMBL" id="MBB5753987.1"/>
    </source>
</evidence>
<keyword evidence="5 6" id="KW-0472">Membrane</keyword>
<dbReference type="Pfam" id="PF02653">
    <property type="entry name" value="BPD_transp_2"/>
    <property type="match status" value="1"/>
</dbReference>
<comment type="caution">
    <text evidence="7">The sequence shown here is derived from an EMBL/GenBank/DDBJ whole genome shotgun (WGS) entry which is preliminary data.</text>
</comment>
<name>A0A7W9FNJ0_9HYPH</name>
<evidence type="ECO:0000256" key="1">
    <source>
        <dbReference type="ARBA" id="ARBA00004651"/>
    </source>
</evidence>
<keyword evidence="2" id="KW-1003">Cell membrane</keyword>
<dbReference type="PANTHER" id="PTHR32196">
    <property type="entry name" value="ABC TRANSPORTER PERMEASE PROTEIN YPHD-RELATED-RELATED"/>
    <property type="match status" value="1"/>
</dbReference>
<feature type="transmembrane region" description="Helical" evidence="6">
    <location>
        <begin position="88"/>
        <end position="109"/>
    </location>
</feature>
<dbReference type="GO" id="GO:0005886">
    <property type="term" value="C:plasma membrane"/>
    <property type="evidence" value="ECO:0007669"/>
    <property type="project" value="UniProtKB-SubCell"/>
</dbReference>
<feature type="transmembrane region" description="Helical" evidence="6">
    <location>
        <begin position="153"/>
        <end position="177"/>
    </location>
</feature>
<dbReference type="InterPro" id="IPR001851">
    <property type="entry name" value="ABC_transp_permease"/>
</dbReference>
<organism evidence="7 8">
    <name type="scientific">Prosthecomicrobium pneumaticum</name>
    <dbReference type="NCBI Taxonomy" id="81895"/>
    <lineage>
        <taxon>Bacteria</taxon>
        <taxon>Pseudomonadati</taxon>
        <taxon>Pseudomonadota</taxon>
        <taxon>Alphaproteobacteria</taxon>
        <taxon>Hyphomicrobiales</taxon>
        <taxon>Kaistiaceae</taxon>
        <taxon>Prosthecomicrobium</taxon>
    </lineage>
</organism>
<feature type="transmembrane region" description="Helical" evidence="6">
    <location>
        <begin position="116"/>
        <end position="133"/>
    </location>
</feature>